<dbReference type="InterPro" id="IPR052055">
    <property type="entry name" value="Hepadnavirus_pol/RT"/>
</dbReference>
<evidence type="ECO:0000313" key="3">
    <source>
        <dbReference type="EMBL" id="KAJ8962013.1"/>
    </source>
</evidence>
<feature type="region of interest" description="Disordered" evidence="1">
    <location>
        <begin position="333"/>
        <end position="361"/>
    </location>
</feature>
<dbReference type="CDD" id="cd03714">
    <property type="entry name" value="RT_DIRS1"/>
    <property type="match status" value="1"/>
</dbReference>
<dbReference type="GO" id="GO:0071897">
    <property type="term" value="P:DNA biosynthetic process"/>
    <property type="evidence" value="ECO:0007669"/>
    <property type="project" value="UniProtKB-ARBA"/>
</dbReference>
<dbReference type="PANTHER" id="PTHR33050:SF7">
    <property type="entry name" value="RIBONUCLEASE H"/>
    <property type="match status" value="1"/>
</dbReference>
<feature type="region of interest" description="Disordered" evidence="1">
    <location>
        <begin position="1"/>
        <end position="24"/>
    </location>
</feature>
<dbReference type="PANTHER" id="PTHR33050">
    <property type="entry name" value="REVERSE TRANSCRIPTASE DOMAIN-CONTAINING PROTEIN"/>
    <property type="match status" value="1"/>
</dbReference>
<dbReference type="Pfam" id="PF00078">
    <property type="entry name" value="RVT_1"/>
    <property type="match status" value="1"/>
</dbReference>
<dbReference type="PROSITE" id="PS50878">
    <property type="entry name" value="RT_POL"/>
    <property type="match status" value="1"/>
</dbReference>
<dbReference type="AlphaFoldDB" id="A0AAV8ZF53"/>
<dbReference type="EMBL" id="JANEYF010001596">
    <property type="protein sequence ID" value="KAJ8962013.1"/>
    <property type="molecule type" value="Genomic_DNA"/>
</dbReference>
<organism evidence="3 4">
    <name type="scientific">Rhamnusium bicolor</name>
    <dbReference type="NCBI Taxonomy" id="1586634"/>
    <lineage>
        <taxon>Eukaryota</taxon>
        <taxon>Metazoa</taxon>
        <taxon>Ecdysozoa</taxon>
        <taxon>Arthropoda</taxon>
        <taxon>Hexapoda</taxon>
        <taxon>Insecta</taxon>
        <taxon>Pterygota</taxon>
        <taxon>Neoptera</taxon>
        <taxon>Endopterygota</taxon>
        <taxon>Coleoptera</taxon>
        <taxon>Polyphaga</taxon>
        <taxon>Cucujiformia</taxon>
        <taxon>Chrysomeloidea</taxon>
        <taxon>Cerambycidae</taxon>
        <taxon>Lepturinae</taxon>
        <taxon>Rhagiini</taxon>
        <taxon>Rhamnusium</taxon>
    </lineage>
</organism>
<accession>A0AAV8ZF53</accession>
<comment type="caution">
    <text evidence="3">The sequence shown here is derived from an EMBL/GenBank/DDBJ whole genome shotgun (WGS) entry which is preliminary data.</text>
</comment>
<dbReference type="Gene3D" id="3.30.70.270">
    <property type="match status" value="1"/>
</dbReference>
<evidence type="ECO:0000259" key="2">
    <source>
        <dbReference type="PROSITE" id="PS50878"/>
    </source>
</evidence>
<dbReference type="InterPro" id="IPR000477">
    <property type="entry name" value="RT_dom"/>
</dbReference>
<dbReference type="InterPro" id="IPR043128">
    <property type="entry name" value="Rev_trsase/Diguanyl_cyclase"/>
</dbReference>
<keyword evidence="4" id="KW-1185">Reference proteome</keyword>
<feature type="compositionally biased region" description="Basic residues" evidence="1">
    <location>
        <begin position="1"/>
        <end position="10"/>
    </location>
</feature>
<protein>
    <recommendedName>
        <fullName evidence="2">Reverse transcriptase domain-containing protein</fullName>
    </recommendedName>
</protein>
<name>A0AAV8ZF53_9CUCU</name>
<evidence type="ECO:0000256" key="1">
    <source>
        <dbReference type="SAM" id="MobiDB-lite"/>
    </source>
</evidence>
<dbReference type="SUPFAM" id="SSF56672">
    <property type="entry name" value="DNA/RNA polymerases"/>
    <property type="match status" value="1"/>
</dbReference>
<feature type="domain" description="Reverse transcriptase" evidence="2">
    <location>
        <begin position="431"/>
        <end position="613"/>
    </location>
</feature>
<dbReference type="Proteomes" id="UP001162156">
    <property type="component" value="Unassembled WGS sequence"/>
</dbReference>
<reference evidence="3" key="1">
    <citation type="journal article" date="2023" name="Insect Mol. Biol.">
        <title>Genome sequencing provides insights into the evolution of gene families encoding plant cell wall-degrading enzymes in longhorned beetles.</title>
        <authorList>
            <person name="Shin N.R."/>
            <person name="Okamura Y."/>
            <person name="Kirsch R."/>
            <person name="Pauchet Y."/>
        </authorList>
    </citation>
    <scope>NUCLEOTIDE SEQUENCE</scope>
    <source>
        <strain evidence="3">RBIC_L_NR</strain>
    </source>
</reference>
<sequence>MPKHRKRRRSSSSSSSESENEVEHQIKKLKRILDKRLLERKKGAKLLSGNLMEMEKDNSSDSAYISSPLHSQGQLALGTEDQGPYLVNNYYLSIDFKDVILTDSGNAENIDNEEVPEQEESITPLDEETLKILGYDKLASKKVGEQIHQNVAEIWNNILQSGLPLEIRSELINKYPPFANCILMEAPKLNVEVKRSVSEATIARDSRVANVQSRICAGMSALGGVLELLLLGDLSPETSRQLIERTSDATRIFADVHFDQSQARRGLLKGALNKRLAETLSEISGDGWLFGSNLPERIKAAKALDRTSEELRMPSGSTSANVQACSSRWTQTTNIIPREEETEQPASLSTQPEQDEQLPPPLNMHKAGRLRFFVKYWEMITNNPIVLSWIRGYELPFVKKVFQLYPPPIKNWSGSELQTIKRSINNLLDLGAISSCTHCDDQFLSSIFLVPKSDGSHRFILNLKYLNEFLQPDHFKLEDRTTVMKLVQPECFMGTIDLMDAYFMIPIADAYKHYLRFLFDGNLYEFNCLPFGLSTAPFVFTKIMKPVVTYLRSRGFVSAVYLDDFWLTGNSYDNCLKNIHETSKLLTQLGFIINVHKSKMIPSRICSFLGFEFNSQAMTLALPLVKQNRIKILLNTFLSSTRFKIRDLARLIGTLCSICPATS</sequence>
<dbReference type="Gene3D" id="3.10.10.10">
    <property type="entry name" value="HIV Type 1 Reverse Transcriptase, subunit A, domain 1"/>
    <property type="match status" value="1"/>
</dbReference>
<gene>
    <name evidence="3" type="ORF">NQ314_005795</name>
</gene>
<evidence type="ECO:0000313" key="4">
    <source>
        <dbReference type="Proteomes" id="UP001162156"/>
    </source>
</evidence>
<dbReference type="InterPro" id="IPR043502">
    <property type="entry name" value="DNA/RNA_pol_sf"/>
</dbReference>
<proteinExistence type="predicted"/>